<dbReference type="PANTHER" id="PTHR10974:SF1">
    <property type="entry name" value="FI08016P-RELATED"/>
    <property type="match status" value="1"/>
</dbReference>
<evidence type="ECO:0000313" key="2">
    <source>
        <dbReference type="Proteomes" id="UP000085678"/>
    </source>
</evidence>
<organism evidence="2 4">
    <name type="scientific">Lingula anatina</name>
    <name type="common">Brachiopod</name>
    <name type="synonym">Lingula unguis</name>
    <dbReference type="NCBI Taxonomy" id="7574"/>
    <lineage>
        <taxon>Eukaryota</taxon>
        <taxon>Metazoa</taxon>
        <taxon>Spiralia</taxon>
        <taxon>Lophotrochozoa</taxon>
        <taxon>Brachiopoda</taxon>
        <taxon>Linguliformea</taxon>
        <taxon>Lingulata</taxon>
        <taxon>Lingulida</taxon>
        <taxon>Linguloidea</taxon>
        <taxon>Lingulidae</taxon>
        <taxon>Lingula</taxon>
    </lineage>
</organism>
<name>A0A1S3JN03_LINAN</name>
<dbReference type="Pfam" id="PF02995">
    <property type="entry name" value="DUF229"/>
    <property type="match status" value="1"/>
</dbReference>
<dbReference type="InterPro" id="IPR017850">
    <property type="entry name" value="Alkaline_phosphatase_core_sf"/>
</dbReference>
<dbReference type="FunFam" id="3.40.720.10:FF:000017">
    <property type="entry name" value="Predicted protein"/>
    <property type="match status" value="1"/>
</dbReference>
<dbReference type="Proteomes" id="UP000085678">
    <property type="component" value="Unplaced"/>
</dbReference>
<evidence type="ECO:0000256" key="1">
    <source>
        <dbReference type="SAM" id="MobiDB-lite"/>
    </source>
</evidence>
<dbReference type="Gene3D" id="3.40.720.10">
    <property type="entry name" value="Alkaline Phosphatase, subunit A"/>
    <property type="match status" value="1"/>
</dbReference>
<feature type="region of interest" description="Disordered" evidence="1">
    <location>
        <begin position="176"/>
        <end position="212"/>
    </location>
</feature>
<dbReference type="InterPro" id="IPR004245">
    <property type="entry name" value="DUF229"/>
</dbReference>
<proteinExistence type="predicted"/>
<dbReference type="RefSeq" id="XP_013411731.1">
    <property type="nucleotide sequence ID" value="XM_013556277.1"/>
</dbReference>
<dbReference type="CDD" id="cd16021">
    <property type="entry name" value="ALP_like"/>
    <property type="match status" value="1"/>
</dbReference>
<dbReference type="STRING" id="7574.A0A1S3JN03"/>
<keyword evidence="2" id="KW-1185">Reference proteome</keyword>
<dbReference type="GO" id="GO:0005615">
    <property type="term" value="C:extracellular space"/>
    <property type="evidence" value="ECO:0007669"/>
    <property type="project" value="TreeGrafter"/>
</dbReference>
<reference evidence="3 4" key="1">
    <citation type="submission" date="2025-04" db="UniProtKB">
        <authorList>
            <consortium name="RefSeq"/>
        </authorList>
    </citation>
    <scope>IDENTIFICATION</scope>
    <source>
        <tissue evidence="3 4">Gonads</tissue>
    </source>
</reference>
<feature type="compositionally biased region" description="Polar residues" evidence="1">
    <location>
        <begin position="189"/>
        <end position="198"/>
    </location>
</feature>
<evidence type="ECO:0000313" key="3">
    <source>
        <dbReference type="RefSeq" id="XP_013411731.1"/>
    </source>
</evidence>
<dbReference type="OrthoDB" id="413313at2759"/>
<accession>A0A1S3JN03</accession>
<gene>
    <name evidence="3 4" type="primary">LOC106174621</name>
</gene>
<evidence type="ECO:0000313" key="4">
    <source>
        <dbReference type="RefSeq" id="XP_013411732.1"/>
    </source>
</evidence>
<dbReference type="AlphaFoldDB" id="A0A1S3JN03"/>
<dbReference type="PANTHER" id="PTHR10974">
    <property type="entry name" value="FI08016P-RELATED"/>
    <property type="match status" value="1"/>
</dbReference>
<protein>
    <submittedName>
        <fullName evidence="3 4">Uncharacterized protein LOC106174621</fullName>
    </submittedName>
</protein>
<dbReference type="RefSeq" id="XP_013411732.1">
    <property type="nucleotide sequence ID" value="XM_013556278.1"/>
</dbReference>
<sequence>MAMKRRYRKILLSLLVYVFCATFAFHFRKEIFSDIIPAILHDLQISVFEDQVGECDVPRLDPYHPSIKHLLRESAPLVCDVPWSRPLTYIKDGCLYVNTTEMKSSWFERTETCSFQYIKRVDNSDFKVHFEDEIKFDLHKCHRLKSDENFVKVTCYGTKKNDVTYTNYHAYITDESDRSQMTDSDRSVRTNNSGTQESGKLGSEGINESGSKRTYGKRNLYSNYGGKTAKTNVILFGMDSMSHSNFIRQFPRSRQRLLSFPNSVTFNGYNKVADNTLPNIIALLTGKTYEELTWTFGKYLDQFYHFDNFPFIWKNFAEKGFQTFYAEDFPGSTFTTGRIGFISPPTDYYMQPYWISLWNTELFNTSRTYCLGGKPRYLLLIEWLKDFLAFKQRNKEPFFSFSFLSEISHNDHNDARMLDAGMESFLDFLSNGGYLNDTLVVLFSDHGIRWGKVRETFVGKLEDRLPLMSIILPESLTHSYPEILRNLKHNAEVLTTPFDVHASIAEVLDPDNIRTASADIYKNAVSRGMSLFKKIPKSRTCSQAGVETHWCTCSRRTAVSPDSALAPNVSKAVIGYINGLLTSNNLSACSLLKLSEIHELFKIGVNAKVLRFRTSTWYGNPEYNDKATKEPFQDYMITLSTRPGGGKFEATVRYDVTRNAFNVTSDVSRLNAFGSHGDCIKLNILKKFCFCKDLVKNENRS</sequence>
<dbReference type="KEGG" id="lak:106174621"/>
<dbReference type="OMA" id="WIADYES"/>
<dbReference type="GeneID" id="106174621"/>
<dbReference type="SUPFAM" id="SSF53649">
    <property type="entry name" value="Alkaline phosphatase-like"/>
    <property type="match status" value="1"/>
</dbReference>
<feature type="compositionally biased region" description="Basic and acidic residues" evidence="1">
    <location>
        <begin position="176"/>
        <end position="188"/>
    </location>
</feature>